<dbReference type="Pfam" id="PF00400">
    <property type="entry name" value="WD40"/>
    <property type="match status" value="1"/>
</dbReference>
<evidence type="ECO:0000256" key="4">
    <source>
        <dbReference type="ARBA" id="ARBA00023242"/>
    </source>
</evidence>
<evidence type="ECO:0000256" key="2">
    <source>
        <dbReference type="ARBA" id="ARBA00022574"/>
    </source>
</evidence>
<dbReference type="AlphaFoldDB" id="A0A835CV27"/>
<evidence type="ECO:0000313" key="6">
    <source>
        <dbReference type="EMBL" id="KAF7994938.1"/>
    </source>
</evidence>
<keyword evidence="4" id="KW-0539">Nucleus</keyword>
<dbReference type="InterPro" id="IPR036322">
    <property type="entry name" value="WD40_repeat_dom_sf"/>
</dbReference>
<dbReference type="SMART" id="SM00320">
    <property type="entry name" value="WD40"/>
    <property type="match status" value="5"/>
</dbReference>
<keyword evidence="3" id="KW-0677">Repeat</keyword>
<evidence type="ECO:0000256" key="5">
    <source>
        <dbReference type="PROSITE-ProRule" id="PRU00221"/>
    </source>
</evidence>
<keyword evidence="2 5" id="KW-0853">WD repeat</keyword>
<dbReference type="Proteomes" id="UP000639338">
    <property type="component" value="Unassembled WGS sequence"/>
</dbReference>
<dbReference type="PANTHER" id="PTHR22652:SF0">
    <property type="entry name" value="NUCLEOPORIN NUP43"/>
    <property type="match status" value="1"/>
</dbReference>
<dbReference type="Gene3D" id="2.130.10.10">
    <property type="entry name" value="YVTN repeat-like/Quinoprotein amine dehydrogenase"/>
    <property type="match status" value="1"/>
</dbReference>
<evidence type="ECO:0000256" key="3">
    <source>
        <dbReference type="ARBA" id="ARBA00022737"/>
    </source>
</evidence>
<gene>
    <name evidence="6" type="ORF">HCN44_004410</name>
</gene>
<feature type="repeat" description="WD" evidence="5">
    <location>
        <begin position="222"/>
        <end position="244"/>
    </location>
</feature>
<keyword evidence="7" id="KW-1185">Reference proteome</keyword>
<dbReference type="InterPro" id="IPR015943">
    <property type="entry name" value="WD40/YVTN_repeat-like_dom_sf"/>
</dbReference>
<comment type="caution">
    <text evidence="6">The sequence shown here is derived from an EMBL/GenBank/DDBJ whole genome shotgun (WGS) entry which is preliminary data.</text>
</comment>
<name>A0A835CV27_APHGI</name>
<protein>
    <recommendedName>
        <fullName evidence="8">Nucleoporin Nup43</fullName>
    </recommendedName>
</protein>
<dbReference type="InterPro" id="IPR001680">
    <property type="entry name" value="WD40_rpt"/>
</dbReference>
<dbReference type="EMBL" id="JACMRX010000002">
    <property type="protein sequence ID" value="KAF7994938.1"/>
    <property type="molecule type" value="Genomic_DNA"/>
</dbReference>
<dbReference type="GO" id="GO:0031080">
    <property type="term" value="C:nuclear pore outer ring"/>
    <property type="evidence" value="ECO:0007669"/>
    <property type="project" value="TreeGrafter"/>
</dbReference>
<proteinExistence type="predicted"/>
<dbReference type="PANTHER" id="PTHR22652">
    <property type="entry name" value="NUCLEOPORIN NUP43"/>
    <property type="match status" value="1"/>
</dbReference>
<accession>A0A835CV27</accession>
<dbReference type="PROSITE" id="PS50082">
    <property type="entry name" value="WD_REPEATS_2"/>
    <property type="match status" value="1"/>
</dbReference>
<comment type="subcellular location">
    <subcellularLocation>
        <location evidence="1">Nucleus</location>
    </subcellularLocation>
</comment>
<evidence type="ECO:0000256" key="1">
    <source>
        <dbReference type="ARBA" id="ARBA00004123"/>
    </source>
</evidence>
<evidence type="ECO:0000313" key="7">
    <source>
        <dbReference type="Proteomes" id="UP000639338"/>
    </source>
</evidence>
<dbReference type="OrthoDB" id="9890280at2759"/>
<organism evidence="6 7">
    <name type="scientific">Aphidius gifuensis</name>
    <name type="common">Parasitoid wasp</name>
    <dbReference type="NCBI Taxonomy" id="684658"/>
    <lineage>
        <taxon>Eukaryota</taxon>
        <taxon>Metazoa</taxon>
        <taxon>Ecdysozoa</taxon>
        <taxon>Arthropoda</taxon>
        <taxon>Hexapoda</taxon>
        <taxon>Insecta</taxon>
        <taxon>Pterygota</taxon>
        <taxon>Neoptera</taxon>
        <taxon>Endopterygota</taxon>
        <taxon>Hymenoptera</taxon>
        <taxon>Apocrita</taxon>
        <taxon>Ichneumonoidea</taxon>
        <taxon>Braconidae</taxon>
        <taxon>Aphidiinae</taxon>
        <taxon>Aphidius</taxon>
    </lineage>
</organism>
<dbReference type="SUPFAM" id="SSF50978">
    <property type="entry name" value="WD40 repeat-like"/>
    <property type="match status" value="1"/>
</dbReference>
<reference evidence="6 7" key="1">
    <citation type="submission" date="2020-08" db="EMBL/GenBank/DDBJ databases">
        <title>Aphidius gifuensis genome sequencing and assembly.</title>
        <authorList>
            <person name="Du Z."/>
        </authorList>
    </citation>
    <scope>NUCLEOTIDE SEQUENCE [LARGE SCALE GENOMIC DNA]</scope>
    <source>
        <strain evidence="6">YNYX2018</strain>
        <tissue evidence="6">Adults</tissue>
    </source>
</reference>
<evidence type="ECO:0008006" key="8">
    <source>
        <dbReference type="Google" id="ProtNLM"/>
    </source>
</evidence>
<sequence length="345" mass="39078">MTENIQGTFTSEKISKIRWQRDDFDEAKSFLTGSWDNPINSIAYWKFETSEEDETYPVSIFSCPFLGDVTEIQFINKDHFVVSSSHGSVKLLQIQEDPYHKFKEIVSWDSIHQFKTTDQASCTALATFNQDIATVGEDGRINLLAGQQKKPFRVIENADSCSLLCVDFLRHNEIITSNTRGHMKLWDLRNDEDTPATTFMLPDQLKTEATDIAHHPTQRHIVAAGGGDGSLTVWDLRQSTYPISQLMAHDQAISEVIFHPDRPDNIFTCSINGELWHWKNAQGSKLKLETSDTHWLTTRGNSSKINISSLCAPLHKPINSIDIDRSTLLFGCDNEALYVVKDILV</sequence>